<organism evidence="5 6">
    <name type="scientific">Macrostomum lignano</name>
    <dbReference type="NCBI Taxonomy" id="282301"/>
    <lineage>
        <taxon>Eukaryota</taxon>
        <taxon>Metazoa</taxon>
        <taxon>Spiralia</taxon>
        <taxon>Lophotrochozoa</taxon>
        <taxon>Platyhelminthes</taxon>
        <taxon>Rhabditophora</taxon>
        <taxon>Macrostomorpha</taxon>
        <taxon>Macrostomida</taxon>
        <taxon>Macrostomidae</taxon>
        <taxon>Macrostomum</taxon>
    </lineage>
</organism>
<name>A0A267E4L9_9PLAT</name>
<comment type="caution">
    <text evidence="5">The sequence shown here is derived from an EMBL/GenBank/DDBJ whole genome shotgun (WGS) entry which is preliminary data.</text>
</comment>
<gene>
    <name evidence="5" type="ORF">BOX15_Mlig026587g2</name>
</gene>
<dbReference type="PANTHER" id="PTHR46708">
    <property type="entry name" value="TENASCIN"/>
    <property type="match status" value="1"/>
</dbReference>
<dbReference type="Proteomes" id="UP000215902">
    <property type="component" value="Unassembled WGS sequence"/>
</dbReference>
<dbReference type="Gene3D" id="2.60.40.10">
    <property type="entry name" value="Immunoglobulins"/>
    <property type="match status" value="3"/>
</dbReference>
<evidence type="ECO:0000259" key="4">
    <source>
        <dbReference type="PROSITE" id="PS50853"/>
    </source>
</evidence>
<feature type="region of interest" description="Disordered" evidence="2">
    <location>
        <begin position="454"/>
        <end position="502"/>
    </location>
</feature>
<feature type="compositionally biased region" description="Polar residues" evidence="2">
    <location>
        <begin position="479"/>
        <end position="490"/>
    </location>
</feature>
<dbReference type="AlphaFoldDB" id="A0A267E4L9"/>
<dbReference type="SUPFAM" id="SSF49265">
    <property type="entry name" value="Fibronectin type III"/>
    <property type="match status" value="2"/>
</dbReference>
<dbReference type="OrthoDB" id="9985779at2759"/>
<dbReference type="PROSITE" id="PS50853">
    <property type="entry name" value="FN3"/>
    <property type="match status" value="2"/>
</dbReference>
<dbReference type="InterPro" id="IPR050991">
    <property type="entry name" value="ECM_Regulatory_Proteins"/>
</dbReference>
<dbReference type="CDD" id="cd00063">
    <property type="entry name" value="FN3"/>
    <property type="match status" value="3"/>
</dbReference>
<feature type="chain" id="PRO_5012672973" description="Fibronectin type-III domain-containing protein" evidence="3">
    <location>
        <begin position="23"/>
        <end position="820"/>
    </location>
</feature>
<dbReference type="EMBL" id="NIVC01002709">
    <property type="protein sequence ID" value="PAA55769.1"/>
    <property type="molecule type" value="Genomic_DNA"/>
</dbReference>
<feature type="domain" description="Fibronectin type-III" evidence="4">
    <location>
        <begin position="343"/>
        <end position="453"/>
    </location>
</feature>
<evidence type="ECO:0000313" key="6">
    <source>
        <dbReference type="Proteomes" id="UP000215902"/>
    </source>
</evidence>
<dbReference type="InterPro" id="IPR003961">
    <property type="entry name" value="FN3_dom"/>
</dbReference>
<keyword evidence="3" id="KW-0732">Signal</keyword>
<keyword evidence="6" id="KW-1185">Reference proteome</keyword>
<evidence type="ECO:0000256" key="2">
    <source>
        <dbReference type="SAM" id="MobiDB-lite"/>
    </source>
</evidence>
<feature type="domain" description="Fibronectin type-III" evidence="4">
    <location>
        <begin position="231"/>
        <end position="338"/>
    </location>
</feature>
<sequence length="820" mass="89169">MMKLLLCLLLATVQLLPPIVESGRSEGEARSQCIAACLKDFKARVSPQLSGKLAQHPHLINSECGGGGRGGGERSGKSDTDAEAVANCSSCTRACNWFDTKSFPRNSTSCSAFCQALSRSRQGVRQPRQAPATASCQVSCDRISQLFVTNPGNCPHLPTPVAGGNAADAIACRARGSPCARQGDDRDCQGGLRPLRCCQSECGFSVCSPANISLEALPPTPSAPLLRRPGSDGGVLLNPSSHQTAIEIDWSRYRLSTNFAGPDPVVFLMQVRNQLSRRFDAVSMATRQWRDLAVTSQTSLLIEELSAGAWYQFRLAAVNSAGFRAYSEASDPVKTGEPVAPRAPRGLREGASRIRASGWAADVQILWRPAPDRRQPDELPVAKYQLSWVEIIGQGQEASRGFDKTLSKSQTSFILSNLKLGATYRVTLAAIADYGYQSELRSRNVTIYVTTARLLPPTTPPTKPPPPPPPPPQPPRDQNAPSIGVSTNSELQRRLQQQLGRADHPAHELDCSCHSRPASPLLINSPFYEAGSLNLLLIWPSADAGLRRQPQRPVSAYIIKWTQRVCIESETTGDLATRQALVQDALAFTIQGLQFNCHYALQVKGITNSGEVALTWNTCFCTRSCKETQIRGDQFPMCPRDEVPSAPQPPTLLNWSVVPRPAAPSQRQQQRYYVIRIRWAAPGNTALHAIAGFRIAWGPAADETGLPGSAASLEPRLDPASSDTSVVDVRERQFNIYHLEPSTVYVVEIQTMSVFGDSRPARLSVATPSANADPQSTTRTSPNSEVQKYINNERFKAGASARPWPALLLLLLVMGRQALR</sequence>
<feature type="region of interest" description="Disordered" evidence="2">
    <location>
        <begin position="764"/>
        <end position="784"/>
    </location>
</feature>
<proteinExistence type="predicted"/>
<feature type="signal peptide" evidence="3">
    <location>
        <begin position="1"/>
        <end position="22"/>
    </location>
</feature>
<evidence type="ECO:0000313" key="5">
    <source>
        <dbReference type="EMBL" id="PAA55769.1"/>
    </source>
</evidence>
<keyword evidence="1" id="KW-0677">Repeat</keyword>
<protein>
    <recommendedName>
        <fullName evidence="4">Fibronectin type-III domain-containing protein</fullName>
    </recommendedName>
</protein>
<dbReference type="SMART" id="SM00060">
    <property type="entry name" value="FN3"/>
    <property type="match status" value="4"/>
</dbReference>
<dbReference type="PANTHER" id="PTHR46708:SF2">
    <property type="entry name" value="FIBRONECTIN TYPE-III DOMAIN-CONTAINING PROTEIN"/>
    <property type="match status" value="1"/>
</dbReference>
<dbReference type="InterPro" id="IPR036116">
    <property type="entry name" value="FN3_sf"/>
</dbReference>
<accession>A0A267E4L9</accession>
<evidence type="ECO:0000256" key="1">
    <source>
        <dbReference type="ARBA" id="ARBA00022737"/>
    </source>
</evidence>
<feature type="compositionally biased region" description="Pro residues" evidence="2">
    <location>
        <begin position="457"/>
        <end position="475"/>
    </location>
</feature>
<dbReference type="STRING" id="282301.A0A267E4L9"/>
<reference evidence="5 6" key="1">
    <citation type="submission" date="2017-06" db="EMBL/GenBank/DDBJ databases">
        <title>A platform for efficient transgenesis in Macrostomum lignano, a flatworm model organism for stem cell research.</title>
        <authorList>
            <person name="Berezikov E."/>
        </authorList>
    </citation>
    <scope>NUCLEOTIDE SEQUENCE [LARGE SCALE GENOMIC DNA]</scope>
    <source>
        <strain evidence="5">DV1</strain>
        <tissue evidence="5">Whole organism</tissue>
    </source>
</reference>
<dbReference type="InterPro" id="IPR013783">
    <property type="entry name" value="Ig-like_fold"/>
</dbReference>
<evidence type="ECO:0000256" key="3">
    <source>
        <dbReference type="SAM" id="SignalP"/>
    </source>
</evidence>
<feature type="compositionally biased region" description="Polar residues" evidence="2">
    <location>
        <begin position="766"/>
        <end position="784"/>
    </location>
</feature>